<dbReference type="Pfam" id="PF22617">
    <property type="entry name" value="HCS_D2"/>
    <property type="match status" value="1"/>
</dbReference>
<dbReference type="Proteomes" id="UP000288215">
    <property type="component" value="Unassembled WGS sequence"/>
</dbReference>
<evidence type="ECO:0000256" key="3">
    <source>
        <dbReference type="RuleBase" id="RU003523"/>
    </source>
</evidence>
<dbReference type="InterPro" id="IPR002034">
    <property type="entry name" value="AIPM/Hcit_synth_CS"/>
</dbReference>
<dbReference type="GO" id="GO:0019752">
    <property type="term" value="P:carboxylic acid metabolic process"/>
    <property type="evidence" value="ECO:0007669"/>
    <property type="project" value="InterPro"/>
</dbReference>
<dbReference type="PANTHER" id="PTHR42880">
    <property type="entry name" value="HOMOCITRATE SYNTHASE"/>
    <property type="match status" value="1"/>
</dbReference>
<dbReference type="PROSITE" id="PS50991">
    <property type="entry name" value="PYR_CT"/>
    <property type="match status" value="1"/>
</dbReference>
<keyword evidence="2 3" id="KW-0808">Transferase</keyword>
<dbReference type="Gene3D" id="1.10.238.260">
    <property type="match status" value="1"/>
</dbReference>
<dbReference type="InterPro" id="IPR013785">
    <property type="entry name" value="Aldolase_TIM"/>
</dbReference>
<dbReference type="InterPro" id="IPR000891">
    <property type="entry name" value="PYR_CT"/>
</dbReference>
<evidence type="ECO:0000259" key="4">
    <source>
        <dbReference type="PROSITE" id="PS50991"/>
    </source>
</evidence>
<reference evidence="5 6" key="1">
    <citation type="submission" date="2018-12" db="EMBL/GenBank/DDBJ databases">
        <title>The complete genome of the methanogenic archaea of the candidate phylum Verstraetearchaeota, obtained from the metagenome of underground thermal water.</title>
        <authorList>
            <person name="Kadnikov V.V."/>
            <person name="Mardanov A.V."/>
            <person name="Beletsky A.V."/>
            <person name="Karnachuk O.V."/>
            <person name="Ravin N.V."/>
        </authorList>
    </citation>
    <scope>NUCLEOTIDE SEQUENCE [LARGE SCALE GENOMIC DNA]</scope>
    <source>
        <strain evidence="5">Ch88</strain>
    </source>
</reference>
<dbReference type="PROSITE" id="PS00816">
    <property type="entry name" value="AIPM_HOMOCIT_SYNTH_2"/>
    <property type="match status" value="1"/>
</dbReference>
<feature type="domain" description="Pyruvate carboxyltransferase" evidence="4">
    <location>
        <begin position="18"/>
        <end position="269"/>
    </location>
</feature>
<evidence type="ECO:0000313" key="6">
    <source>
        <dbReference type="Proteomes" id="UP000288215"/>
    </source>
</evidence>
<proteinExistence type="inferred from homology"/>
<protein>
    <submittedName>
        <fullName evidence="5">(R)-citramalate synthase</fullName>
    </submittedName>
</protein>
<organism evidence="5 6">
    <name type="scientific">Methanosuratincola subterraneus</name>
    <dbReference type="NCBI Taxonomy" id="2593994"/>
    <lineage>
        <taxon>Archaea</taxon>
        <taxon>Thermoproteota</taxon>
        <taxon>Methanosuratincolia</taxon>
        <taxon>Candidatus Methanomethylicales</taxon>
        <taxon>Candidatus Methanomethylicaceae</taxon>
        <taxon>Candidatus Methanosuratincola (ex Vanwonterghem et al. 2016)</taxon>
    </lineage>
</organism>
<name>A0A444L5B0_METS7</name>
<evidence type="ECO:0000256" key="1">
    <source>
        <dbReference type="ARBA" id="ARBA00006154"/>
    </source>
</evidence>
<dbReference type="GO" id="GO:0046912">
    <property type="term" value="F:acyltransferase activity, acyl groups converted into alkyl on transfer"/>
    <property type="evidence" value="ECO:0007669"/>
    <property type="project" value="InterPro"/>
</dbReference>
<dbReference type="Gene3D" id="3.20.20.70">
    <property type="entry name" value="Aldolase class I"/>
    <property type="match status" value="1"/>
</dbReference>
<dbReference type="AlphaFoldDB" id="A0A444L5B0"/>
<dbReference type="EMBL" id="RXGA01000004">
    <property type="protein sequence ID" value="RWX72763.1"/>
    <property type="molecule type" value="Genomic_DNA"/>
</dbReference>
<comment type="caution">
    <text evidence="5">The sequence shown here is derived from an EMBL/GenBank/DDBJ whole genome shotgun (WGS) entry which is preliminary data.</text>
</comment>
<dbReference type="Pfam" id="PF00682">
    <property type="entry name" value="HMGL-like"/>
    <property type="match status" value="1"/>
</dbReference>
<dbReference type="PROSITE" id="PS00815">
    <property type="entry name" value="AIPM_HOMOCIT_SYNTH_1"/>
    <property type="match status" value="1"/>
</dbReference>
<dbReference type="FunFam" id="3.20.20.70:FF:000010">
    <property type="entry name" value="2-isopropylmalate synthase"/>
    <property type="match status" value="1"/>
</dbReference>
<dbReference type="PANTHER" id="PTHR42880:SF1">
    <property type="entry name" value="ISOPROPYLMALATE_HOMOCITRATE_CITRAMALATE SYNTHASE FAMILY PROTEIN"/>
    <property type="match status" value="1"/>
</dbReference>
<accession>A0A444L5B0</accession>
<sequence>MRYFTSPYNFIQPDVRRVKIYDTTLRDGEQTPGVKFSKEQKVEIARKLDELGVHSIEAGFPVISQYDEDAVKAVANSRLGAQVICLCRSKQKDIDAALRADVDGVIVFLSVSDLHLKYKLHTDLQSSVKMASEAIEYAKAHGLFVQLSAEDATRTSLENLFALFKAAEERKADRLGIADTTGCIRPEGMKYLVERVRKNFNIELSVHCHDDFGLAVANSLAAYEAGIDAISVSVNGLGERCGNAALEEVVMALYALYGVDLGFKTEVIQELSEMVSRFSGVPIPINKAIVGSNAFRHESGIHVAAVIKCPFTYESYEPQIVGQTRRLTFGRHSGTEGVREKLKACNFEISEEELAEVIKTLKHLPVDSKPIDNGELCDFVSRVLREKGLRK</sequence>
<evidence type="ECO:0000256" key="2">
    <source>
        <dbReference type="ARBA" id="ARBA00022679"/>
    </source>
</evidence>
<dbReference type="CDD" id="cd07940">
    <property type="entry name" value="DRE_TIM_IPMS"/>
    <property type="match status" value="1"/>
</dbReference>
<comment type="similarity">
    <text evidence="1 3">Belongs to the alpha-IPM synthase/homocitrate synthase family.</text>
</comment>
<gene>
    <name evidence="5" type="ORF">Metus_1622</name>
</gene>
<evidence type="ECO:0000313" key="5">
    <source>
        <dbReference type="EMBL" id="RWX72763.1"/>
    </source>
</evidence>
<dbReference type="InterPro" id="IPR054691">
    <property type="entry name" value="LeuA/HCS_post-cat"/>
</dbReference>
<dbReference type="SUPFAM" id="SSF51569">
    <property type="entry name" value="Aldolase"/>
    <property type="match status" value="1"/>
</dbReference>